<dbReference type="SUPFAM" id="SSF109604">
    <property type="entry name" value="HD-domain/PDEase-like"/>
    <property type="match status" value="1"/>
</dbReference>
<dbReference type="RefSeq" id="WP_100481065.1">
    <property type="nucleotide sequence ID" value="NZ_QDET01000004.1"/>
</dbReference>
<dbReference type="NCBIfam" id="TIGR01353">
    <property type="entry name" value="dGTP_triPase"/>
    <property type="match status" value="1"/>
</dbReference>
<evidence type="ECO:0000256" key="1">
    <source>
        <dbReference type="ARBA" id="ARBA00022801"/>
    </source>
</evidence>
<dbReference type="PANTHER" id="PTHR11373">
    <property type="entry name" value="DEOXYNUCLEOSIDE TRIPHOSPHATE TRIPHOSPHOHYDROLASE"/>
    <property type="match status" value="1"/>
</dbReference>
<dbReference type="Gene3D" id="1.10.3210.10">
    <property type="entry name" value="Hypothetical protein af1432"/>
    <property type="match status" value="1"/>
</dbReference>
<name>A0ABD7HHZ1_9MYCO</name>
<reference evidence="4 5" key="1">
    <citation type="submission" date="2018-08" db="EMBL/GenBank/DDBJ databases">
        <title>Linezolid Resistance in Mycobacterium abscessus: MIC Distribution and Comprehensive Investigation of Resistance Mechanisms.</title>
        <authorList>
            <person name="Ye M."/>
            <person name="Xu L."/>
            <person name="Zou Y."/>
            <person name="Li B."/>
            <person name="Guo Q."/>
            <person name="Zhang Y."/>
            <person name="Zhan M."/>
            <person name="Xu B."/>
            <person name="Yu F."/>
            <person name="Zhang Z."/>
            <person name="Chu H."/>
        </authorList>
    </citation>
    <scope>NUCLEOTIDE SEQUENCE [LARGE SCALE GENOMIC DNA]</scope>
    <source>
        <strain evidence="4 5">G143</strain>
    </source>
</reference>
<keyword evidence="1" id="KW-0378">Hydrolase</keyword>
<dbReference type="Proteomes" id="UP000284557">
    <property type="component" value="Unassembled WGS sequence"/>
</dbReference>
<feature type="domain" description="HD/PDEase" evidence="3">
    <location>
        <begin position="77"/>
        <end position="270"/>
    </location>
</feature>
<dbReference type="InterPro" id="IPR006261">
    <property type="entry name" value="dGTPase"/>
</dbReference>
<evidence type="ECO:0000313" key="4">
    <source>
        <dbReference type="EMBL" id="RIT29267.1"/>
    </source>
</evidence>
<feature type="region of interest" description="Disordered" evidence="2">
    <location>
        <begin position="23"/>
        <end position="44"/>
    </location>
</feature>
<dbReference type="Pfam" id="PF01966">
    <property type="entry name" value="HD"/>
    <property type="match status" value="1"/>
</dbReference>
<dbReference type="AlphaFoldDB" id="A0ABD7HHZ1"/>
<dbReference type="InterPro" id="IPR050135">
    <property type="entry name" value="dGTPase-like"/>
</dbReference>
<dbReference type="PANTHER" id="PTHR11373:SF32">
    <property type="entry name" value="DEOXYGUANOSINETRIPHOSPHATE TRIPHOSPHOHYDROLASE"/>
    <property type="match status" value="1"/>
</dbReference>
<sequence>MWNTVETQDFLIDSAGNIVNPSMDAARSDRISGTPKRKRDGDFRSATQVDKDRVLYSSYLKRLAGVSQVVSPTLKGGPHSRLMHSFKVSNVAREIGADLCTLASRSAAEGNSHLARLIAFFGGLDITACEVAGLAHDFGHPPFGHPAERVMDQWIRDLDPNSDGFEGNAQTVRIVTQLDRRNPRYSIHALDLTAVSMRALLKYPWLRDYEDTKKAIKFCVYQRDEDVLESTNIAIPEFVADEELMSAEACVMEIADDLTYAMHDLQDFYELGLIDFTRVERELLAAYSSLSSDFLINTAAVGNAFVAQALRLELGNQFDHRFYRSALVAIQTWIHDNPILFESFDNSPQKSATMRRIVSEKIKEILSGLRISRSLEDAQRYQLIHLEPDEWHQLQVLRTIAVQSVLSTPVLAIHERAQVTALTHVLNGLEEICHSRSTAAIPHPLQDFISSLDGGANSAIEVRCAIADYVCGLTDQNCIDLARFFCGIEVPEVGRYKI</sequence>
<proteinExistence type="predicted"/>
<comment type="caution">
    <text evidence="4">The sequence shown here is derived from an EMBL/GenBank/DDBJ whole genome shotgun (WGS) entry which is preliminary data.</text>
</comment>
<accession>A0ABD7HHZ1</accession>
<protein>
    <submittedName>
        <fullName evidence="4">DNTP triphosphohydrolase</fullName>
    </submittedName>
</protein>
<dbReference type="EMBL" id="QXBN01000033">
    <property type="protein sequence ID" value="RIT29267.1"/>
    <property type="molecule type" value="Genomic_DNA"/>
</dbReference>
<dbReference type="InterPro" id="IPR006674">
    <property type="entry name" value="HD_domain"/>
</dbReference>
<evidence type="ECO:0000313" key="5">
    <source>
        <dbReference type="Proteomes" id="UP000284557"/>
    </source>
</evidence>
<gene>
    <name evidence="4" type="primary">dgt</name>
    <name evidence="4" type="ORF">D2E76_25505</name>
</gene>
<dbReference type="SMART" id="SM00471">
    <property type="entry name" value="HDc"/>
    <property type="match status" value="1"/>
</dbReference>
<evidence type="ECO:0000259" key="3">
    <source>
        <dbReference type="SMART" id="SM00471"/>
    </source>
</evidence>
<dbReference type="GO" id="GO:0016787">
    <property type="term" value="F:hydrolase activity"/>
    <property type="evidence" value="ECO:0007669"/>
    <property type="project" value="UniProtKB-KW"/>
</dbReference>
<dbReference type="InterPro" id="IPR003607">
    <property type="entry name" value="HD/PDEase_dom"/>
</dbReference>
<evidence type="ECO:0000256" key="2">
    <source>
        <dbReference type="SAM" id="MobiDB-lite"/>
    </source>
</evidence>
<organism evidence="4 5">
    <name type="scientific">Mycobacteroides abscessus</name>
    <dbReference type="NCBI Taxonomy" id="36809"/>
    <lineage>
        <taxon>Bacteria</taxon>
        <taxon>Bacillati</taxon>
        <taxon>Actinomycetota</taxon>
        <taxon>Actinomycetes</taxon>
        <taxon>Mycobacteriales</taxon>
        <taxon>Mycobacteriaceae</taxon>
        <taxon>Mycobacteroides</taxon>
    </lineage>
</organism>